<gene>
    <name evidence="2" type="ORF">SCUD_LOCUS15654</name>
</gene>
<proteinExistence type="predicted"/>
<keyword evidence="3" id="KW-1185">Reference proteome</keyword>
<dbReference type="Proteomes" id="UP000279833">
    <property type="component" value="Unassembled WGS sequence"/>
</dbReference>
<organism evidence="4">
    <name type="scientific">Schistosoma curassoni</name>
    <dbReference type="NCBI Taxonomy" id="6186"/>
    <lineage>
        <taxon>Eukaryota</taxon>
        <taxon>Metazoa</taxon>
        <taxon>Spiralia</taxon>
        <taxon>Lophotrochozoa</taxon>
        <taxon>Platyhelminthes</taxon>
        <taxon>Trematoda</taxon>
        <taxon>Digenea</taxon>
        <taxon>Strigeidida</taxon>
        <taxon>Schistosomatoidea</taxon>
        <taxon>Schistosomatidae</taxon>
        <taxon>Schistosoma</taxon>
    </lineage>
</organism>
<evidence type="ECO:0000313" key="3">
    <source>
        <dbReference type="Proteomes" id="UP000279833"/>
    </source>
</evidence>
<feature type="region of interest" description="Disordered" evidence="1">
    <location>
        <begin position="156"/>
        <end position="179"/>
    </location>
</feature>
<name>A0A183KKU1_9TREM</name>
<evidence type="ECO:0000313" key="4">
    <source>
        <dbReference type="WBParaSite" id="SCUD_0001565701-mRNA-1"/>
    </source>
</evidence>
<sequence length="179" mass="20117">MRNVKLSTARDFRINQAAVIASLEQSTALSLSSLSDNSEPDEDTENLNNDVINANDPTEREEENTNRRSDDDNDDDKQHRSSHYQDDNHVSGDENNVCDDIDLHDVMHTNDIDENVENISSNHLSKSCTTVTPAWGRQVNPVSQRRSALKRSLQSINNNNSNNNNNELTCDAKAKKPKL</sequence>
<dbReference type="AlphaFoldDB" id="A0A183KKU1"/>
<reference evidence="2 3" key="2">
    <citation type="submission" date="2018-11" db="EMBL/GenBank/DDBJ databases">
        <authorList>
            <consortium name="Pathogen Informatics"/>
        </authorList>
    </citation>
    <scope>NUCLEOTIDE SEQUENCE [LARGE SCALE GENOMIC DNA]</scope>
    <source>
        <strain evidence="2">Dakar</strain>
        <strain evidence="3">Dakar, Senegal</strain>
    </source>
</reference>
<dbReference type="WBParaSite" id="SCUD_0001565701-mRNA-1">
    <property type="protein sequence ID" value="SCUD_0001565701-mRNA-1"/>
    <property type="gene ID" value="SCUD_0001565701"/>
</dbReference>
<reference evidence="4" key="1">
    <citation type="submission" date="2016-06" db="UniProtKB">
        <authorList>
            <consortium name="WormBaseParasite"/>
        </authorList>
    </citation>
    <scope>IDENTIFICATION</scope>
</reference>
<dbReference type="EMBL" id="UZAK01037828">
    <property type="protein sequence ID" value="VDP59772.1"/>
    <property type="molecule type" value="Genomic_DNA"/>
</dbReference>
<feature type="region of interest" description="Disordered" evidence="1">
    <location>
        <begin position="31"/>
        <end position="98"/>
    </location>
</feature>
<evidence type="ECO:0000313" key="2">
    <source>
        <dbReference type="EMBL" id="VDP59772.1"/>
    </source>
</evidence>
<evidence type="ECO:0000256" key="1">
    <source>
        <dbReference type="SAM" id="MobiDB-lite"/>
    </source>
</evidence>
<protein>
    <submittedName>
        <fullName evidence="4">Suppressor protein SRP40-like</fullName>
    </submittedName>
</protein>
<feature type="compositionally biased region" description="Basic and acidic residues" evidence="1">
    <location>
        <begin position="63"/>
        <end position="92"/>
    </location>
</feature>
<accession>A0A183KKU1</accession>
<dbReference type="STRING" id="6186.A0A183KKU1"/>
<feature type="compositionally biased region" description="Basic and acidic residues" evidence="1">
    <location>
        <begin position="170"/>
        <end position="179"/>
    </location>
</feature>
<feature type="compositionally biased region" description="Low complexity" evidence="1">
    <location>
        <begin position="157"/>
        <end position="166"/>
    </location>
</feature>